<evidence type="ECO:0000256" key="6">
    <source>
        <dbReference type="ARBA" id="ARBA00023136"/>
    </source>
</evidence>
<evidence type="ECO:0000256" key="8">
    <source>
        <dbReference type="SAM" id="Phobius"/>
    </source>
</evidence>
<dbReference type="PROSITE" id="PS50929">
    <property type="entry name" value="ABC_TM1F"/>
    <property type="match status" value="1"/>
</dbReference>
<evidence type="ECO:0000313" key="11">
    <source>
        <dbReference type="EMBL" id="GGZ25769.1"/>
    </source>
</evidence>
<dbReference type="PROSITE" id="PS00211">
    <property type="entry name" value="ABC_TRANSPORTER_1"/>
    <property type="match status" value="1"/>
</dbReference>
<reference evidence="11" key="2">
    <citation type="submission" date="2020-09" db="EMBL/GenBank/DDBJ databases">
        <authorList>
            <person name="Sun Q."/>
            <person name="Kim S."/>
        </authorList>
    </citation>
    <scope>NUCLEOTIDE SEQUENCE</scope>
    <source>
        <strain evidence="11">KCTC 32296</strain>
    </source>
</reference>
<dbReference type="Gene3D" id="1.20.1560.10">
    <property type="entry name" value="ABC transporter type 1, transmembrane domain"/>
    <property type="match status" value="1"/>
</dbReference>
<dbReference type="InterPro" id="IPR010128">
    <property type="entry name" value="ATPase_T1SS_PrtD-like"/>
</dbReference>
<evidence type="ECO:0000256" key="2">
    <source>
        <dbReference type="ARBA" id="ARBA00022692"/>
    </source>
</evidence>
<dbReference type="Pfam" id="PF00005">
    <property type="entry name" value="ABC_tran"/>
    <property type="match status" value="1"/>
</dbReference>
<gene>
    <name evidence="11" type="ORF">GCM10011273_08990</name>
</gene>
<dbReference type="InterPro" id="IPR036640">
    <property type="entry name" value="ABC1_TM_sf"/>
</dbReference>
<organism evidence="11 12">
    <name type="scientific">Asticcacaulis endophyticus</name>
    <dbReference type="NCBI Taxonomy" id="1395890"/>
    <lineage>
        <taxon>Bacteria</taxon>
        <taxon>Pseudomonadati</taxon>
        <taxon>Pseudomonadota</taxon>
        <taxon>Alphaproteobacteria</taxon>
        <taxon>Caulobacterales</taxon>
        <taxon>Caulobacteraceae</taxon>
        <taxon>Asticcacaulis</taxon>
    </lineage>
</organism>
<keyword evidence="2 8" id="KW-0812">Transmembrane</keyword>
<dbReference type="GO" id="GO:0005886">
    <property type="term" value="C:plasma membrane"/>
    <property type="evidence" value="ECO:0007669"/>
    <property type="project" value="UniProtKB-SubCell"/>
</dbReference>
<feature type="region of interest" description="Disordered" evidence="7">
    <location>
        <begin position="601"/>
        <end position="636"/>
    </location>
</feature>
<dbReference type="AlphaFoldDB" id="A0A918UP81"/>
<keyword evidence="4" id="KW-0067">ATP-binding</keyword>
<keyword evidence="12" id="KW-1185">Reference proteome</keyword>
<proteinExistence type="predicted"/>
<reference evidence="11" key="1">
    <citation type="journal article" date="2014" name="Int. J. Syst. Evol. Microbiol.">
        <title>Complete genome sequence of Corynebacterium casei LMG S-19264T (=DSM 44701T), isolated from a smear-ripened cheese.</title>
        <authorList>
            <consortium name="US DOE Joint Genome Institute (JGI-PGF)"/>
            <person name="Walter F."/>
            <person name="Albersmeier A."/>
            <person name="Kalinowski J."/>
            <person name="Ruckert C."/>
        </authorList>
    </citation>
    <scope>NUCLEOTIDE SEQUENCE</scope>
    <source>
        <strain evidence="11">KCTC 32296</strain>
    </source>
</reference>
<sequence>MRQNHTPNPSDAKPANTRPAATLTGRINAIITRDLGLFKGRSGPEVAPGSFDVRSVLTSARKPFISAAVFSGAINILALTGSLFMLQVYDRVLPSRSLPTLMALVVLVVVLYMFIAALETVRSRLFARIGRYFDLSLRDGVFTLNTHSGLPASQVRGASPFSDLSHIRNFLAGGGPAAIFDLPWMPLYVVLLFILHPALGLCGVAGVLLLTGVTWLSDRSTKAYQQQVIRVNTEASEWADAARRAAETVVPMGMTSALKQQWRVKSDAAGLAILQNSDVLSFYASVSRFIRMILQSLVLALGAYLVIEGDATGGVMIAASILLGRALAPVELAISQWRGFVAARQSYHRLETTMKTPPAEPDTNLPRPTQNITVQDLHIVSPLDPSKLLLNNINFELSAGDALGIIGPSGSGKSTLARAIMGVWPIAKGAIRLDGSTLNQWTSDDLGAFCGYLPQGVDLFSGTVGQNIARFAPDASSEDILRAARMSGIDDFIRHLPQGFDTDIGHDGSRLSAGQRQRLALARALYKDPFLVVLDEPNSALDTDGEAALVRAVAQIRKRGGIAIVFAHRRSVLQSVNKMLVLADGVQKAFGPRDEVLKRRLPPAAANSATPSDATASGTPAARIVPTPAGNGGGQP</sequence>
<name>A0A918UP81_9CAUL</name>
<feature type="domain" description="ABC transporter" evidence="9">
    <location>
        <begin position="372"/>
        <end position="609"/>
    </location>
</feature>
<feature type="compositionally biased region" description="Polar residues" evidence="7">
    <location>
        <begin position="607"/>
        <end position="618"/>
    </location>
</feature>
<evidence type="ECO:0000256" key="7">
    <source>
        <dbReference type="SAM" id="MobiDB-lite"/>
    </source>
</evidence>
<keyword evidence="6 8" id="KW-0472">Membrane</keyword>
<dbReference type="GO" id="GO:0016887">
    <property type="term" value="F:ATP hydrolysis activity"/>
    <property type="evidence" value="ECO:0007669"/>
    <property type="project" value="InterPro"/>
</dbReference>
<evidence type="ECO:0000256" key="5">
    <source>
        <dbReference type="ARBA" id="ARBA00022989"/>
    </source>
</evidence>
<keyword evidence="3" id="KW-0547">Nucleotide-binding</keyword>
<dbReference type="NCBIfam" id="TIGR01842">
    <property type="entry name" value="type_I_sec_PrtD"/>
    <property type="match status" value="1"/>
</dbReference>
<accession>A0A918UP81</accession>
<evidence type="ECO:0000259" key="9">
    <source>
        <dbReference type="PROSITE" id="PS50893"/>
    </source>
</evidence>
<comment type="caution">
    <text evidence="11">The sequence shown here is derived from an EMBL/GenBank/DDBJ whole genome shotgun (WGS) entry which is preliminary data.</text>
</comment>
<evidence type="ECO:0000256" key="1">
    <source>
        <dbReference type="ARBA" id="ARBA00004651"/>
    </source>
</evidence>
<dbReference type="Proteomes" id="UP000662572">
    <property type="component" value="Unassembled WGS sequence"/>
</dbReference>
<protein>
    <submittedName>
        <fullName evidence="11">Type I secretion protein</fullName>
    </submittedName>
</protein>
<dbReference type="InterPro" id="IPR027417">
    <property type="entry name" value="P-loop_NTPase"/>
</dbReference>
<dbReference type="SUPFAM" id="SSF52540">
    <property type="entry name" value="P-loop containing nucleoside triphosphate hydrolases"/>
    <property type="match status" value="1"/>
</dbReference>
<feature type="transmembrane region" description="Helical" evidence="8">
    <location>
        <begin position="187"/>
        <end position="216"/>
    </location>
</feature>
<dbReference type="SMART" id="SM00382">
    <property type="entry name" value="AAA"/>
    <property type="match status" value="1"/>
</dbReference>
<dbReference type="EMBL" id="BMZB01000001">
    <property type="protein sequence ID" value="GGZ25769.1"/>
    <property type="molecule type" value="Genomic_DNA"/>
</dbReference>
<dbReference type="PANTHER" id="PTHR43394:SF1">
    <property type="entry name" value="ATP-BINDING CASSETTE SUB-FAMILY B MEMBER 10, MITOCHONDRIAL"/>
    <property type="match status" value="1"/>
</dbReference>
<keyword evidence="5 8" id="KW-1133">Transmembrane helix</keyword>
<dbReference type="GO" id="GO:0015421">
    <property type="term" value="F:ABC-type oligopeptide transporter activity"/>
    <property type="evidence" value="ECO:0007669"/>
    <property type="project" value="TreeGrafter"/>
</dbReference>
<feature type="transmembrane region" description="Helical" evidence="8">
    <location>
        <begin position="98"/>
        <end position="118"/>
    </location>
</feature>
<dbReference type="Pfam" id="PF00664">
    <property type="entry name" value="ABC_membrane"/>
    <property type="match status" value="1"/>
</dbReference>
<dbReference type="PANTHER" id="PTHR43394">
    <property type="entry name" value="ATP-DEPENDENT PERMEASE MDL1, MITOCHONDRIAL"/>
    <property type="match status" value="1"/>
</dbReference>
<evidence type="ECO:0000256" key="3">
    <source>
        <dbReference type="ARBA" id="ARBA00022741"/>
    </source>
</evidence>
<dbReference type="InterPro" id="IPR011527">
    <property type="entry name" value="ABC1_TM_dom"/>
</dbReference>
<dbReference type="InterPro" id="IPR003439">
    <property type="entry name" value="ABC_transporter-like_ATP-bd"/>
</dbReference>
<comment type="subcellular location">
    <subcellularLocation>
        <location evidence="1">Cell membrane</location>
        <topology evidence="1">Multi-pass membrane protein</topology>
    </subcellularLocation>
</comment>
<dbReference type="InterPro" id="IPR003593">
    <property type="entry name" value="AAA+_ATPase"/>
</dbReference>
<feature type="domain" description="ABC transmembrane type-1" evidence="10">
    <location>
        <begin position="67"/>
        <end position="342"/>
    </location>
</feature>
<evidence type="ECO:0000256" key="4">
    <source>
        <dbReference type="ARBA" id="ARBA00022840"/>
    </source>
</evidence>
<dbReference type="RefSeq" id="WP_189485146.1">
    <property type="nucleotide sequence ID" value="NZ_BMZB01000001.1"/>
</dbReference>
<dbReference type="GO" id="GO:0030256">
    <property type="term" value="C:type I protein secretion system complex"/>
    <property type="evidence" value="ECO:0007669"/>
    <property type="project" value="InterPro"/>
</dbReference>
<evidence type="ECO:0000259" key="10">
    <source>
        <dbReference type="PROSITE" id="PS50929"/>
    </source>
</evidence>
<dbReference type="InterPro" id="IPR039421">
    <property type="entry name" value="Type_1_exporter"/>
</dbReference>
<dbReference type="GO" id="GO:0030253">
    <property type="term" value="P:protein secretion by the type I secretion system"/>
    <property type="evidence" value="ECO:0007669"/>
    <property type="project" value="InterPro"/>
</dbReference>
<dbReference type="InterPro" id="IPR017871">
    <property type="entry name" value="ABC_transporter-like_CS"/>
</dbReference>
<dbReference type="PROSITE" id="PS50893">
    <property type="entry name" value="ABC_TRANSPORTER_2"/>
    <property type="match status" value="1"/>
</dbReference>
<feature type="transmembrane region" description="Helical" evidence="8">
    <location>
        <begin position="64"/>
        <end position="86"/>
    </location>
</feature>
<dbReference type="Gene3D" id="3.40.50.300">
    <property type="entry name" value="P-loop containing nucleotide triphosphate hydrolases"/>
    <property type="match status" value="1"/>
</dbReference>
<evidence type="ECO:0000313" key="12">
    <source>
        <dbReference type="Proteomes" id="UP000662572"/>
    </source>
</evidence>
<dbReference type="SUPFAM" id="SSF90123">
    <property type="entry name" value="ABC transporter transmembrane region"/>
    <property type="match status" value="1"/>
</dbReference>
<dbReference type="GO" id="GO:0005524">
    <property type="term" value="F:ATP binding"/>
    <property type="evidence" value="ECO:0007669"/>
    <property type="project" value="UniProtKB-KW"/>
</dbReference>